<reference evidence="3 4" key="1">
    <citation type="submission" date="2022-10" db="EMBL/GenBank/DDBJ databases">
        <title>Xanthomonas sp. H13-6.</title>
        <authorList>
            <person name="Liu X."/>
            <person name="Deng Z."/>
            <person name="Jiang Y."/>
            <person name="Yu T."/>
            <person name="Ai J."/>
        </authorList>
    </citation>
    <scope>NUCLEOTIDE SEQUENCE [LARGE SCALE GENOMIC DNA]</scope>
    <source>
        <strain evidence="3 4">H13-6</strain>
    </source>
</reference>
<dbReference type="SUPFAM" id="SSF53474">
    <property type="entry name" value="alpha/beta-Hydrolases"/>
    <property type="match status" value="1"/>
</dbReference>
<dbReference type="SUPFAM" id="SSF49785">
    <property type="entry name" value="Galactose-binding domain-like"/>
    <property type="match status" value="1"/>
</dbReference>
<dbReference type="Gene3D" id="2.60.120.260">
    <property type="entry name" value="Galactose-binding domain-like"/>
    <property type="match status" value="1"/>
</dbReference>
<dbReference type="InterPro" id="IPR029058">
    <property type="entry name" value="AB_hydrolase_fold"/>
</dbReference>
<dbReference type="InterPro" id="IPR008979">
    <property type="entry name" value="Galactose-bd-like_sf"/>
</dbReference>
<name>A0ABT3JVW7_9XANT</name>
<dbReference type="GO" id="GO:0016787">
    <property type="term" value="F:hydrolase activity"/>
    <property type="evidence" value="ECO:0007669"/>
    <property type="project" value="UniProtKB-KW"/>
</dbReference>
<protein>
    <submittedName>
        <fullName evidence="3">CocE/NonD family hydrolase</fullName>
    </submittedName>
</protein>
<dbReference type="NCBIfam" id="TIGR00976">
    <property type="entry name" value="CocE_NonD"/>
    <property type="match status" value="1"/>
</dbReference>
<dbReference type="Pfam" id="PF02129">
    <property type="entry name" value="Peptidase_S15"/>
    <property type="match status" value="1"/>
</dbReference>
<dbReference type="Gene3D" id="3.40.50.1820">
    <property type="entry name" value="alpha/beta hydrolase"/>
    <property type="match status" value="1"/>
</dbReference>
<dbReference type="Proteomes" id="UP001209922">
    <property type="component" value="Unassembled WGS sequence"/>
</dbReference>
<dbReference type="InterPro" id="IPR005674">
    <property type="entry name" value="CocE/Ser_esterase"/>
</dbReference>
<evidence type="ECO:0000259" key="2">
    <source>
        <dbReference type="SMART" id="SM00939"/>
    </source>
</evidence>
<dbReference type="InterPro" id="IPR000383">
    <property type="entry name" value="Xaa-Pro-like_dom"/>
</dbReference>
<accession>A0ABT3JVW7</accession>
<keyword evidence="4" id="KW-1185">Reference proteome</keyword>
<dbReference type="Gene3D" id="1.10.3020.10">
    <property type="entry name" value="alpha-amino acid ester hydrolase ( Helical cap domain)"/>
    <property type="match status" value="1"/>
</dbReference>
<dbReference type="EMBL" id="JAPCHY010000007">
    <property type="protein sequence ID" value="MCW4472637.1"/>
    <property type="molecule type" value="Genomic_DNA"/>
</dbReference>
<dbReference type="SMART" id="SM00939">
    <property type="entry name" value="PepX_C"/>
    <property type="match status" value="1"/>
</dbReference>
<sequence>MDALAWSLPANADPARVEASLARISQSLLDGDRPGAEELAPTQRSQLQIVAGRHRDAAASIESLVAAFVADGDAERAQRWMPYLLLAEAGAAGGARFEQAYADAFRARFAQLDDLAAVQTHYWFVADVAAASGRLRQAVAGHAGDRTIPRTAALELVRQSAFVQAYRAAGALAPALVREDEERRFLIDDEVMIPVPGGITLSAHLARRRGDDAALPAAMQFTIYTDPARNRGQAVQAAARGYAGVVVDARGKRLGSGESAPYEHEGEDAHAAIDWISRQPWNDGRVAMYGGSYLGFAAWAAAKHRHPALKTIVPYVAAIPGLGLPMENNVFLTANYAWPFYVANNRLLDDETYAQRERWAGLADSWYASGRPYREIDQVDGTPNPWLQRWLSHPGYDAYWQAMVPYGAEYAGITIPVLSITGYYDDGQVSALHYFKEHYRHLPEADHTLLIGPYDHFGAQASFKPMQLRGHALDASAQFDTQALTFQWLDHVLRGAERPPLLAGRVNYQLMGADRWGHAASLDAAAGGYATLYLSTEREGPHHRLSRQAPRQGGYLSQGVDFADRGISRHSYYPDPVVRDAPEPGSGLSFVSDAFEQPVDVVGTFSGELKVRINKRDVDFTVSLYELMQDGRSMQLSYYLGRASHVRDMSARTLLEPGEWTLLPFERTRMTGRRMAPGSRLLVVVDVLKDAWHQVNHGTGRDVSDESVADAGEPLRIDWHSDSSIRVPLRFPGADREAD</sequence>
<proteinExistence type="predicted"/>
<keyword evidence="1 3" id="KW-0378">Hydrolase</keyword>
<evidence type="ECO:0000313" key="4">
    <source>
        <dbReference type="Proteomes" id="UP001209922"/>
    </source>
</evidence>
<dbReference type="RefSeq" id="WP_265127625.1">
    <property type="nucleotide sequence ID" value="NZ_JAPCHY010000007.1"/>
</dbReference>
<organism evidence="3 4">
    <name type="scientific">Xanthomonas chitinilytica</name>
    <dbReference type="NCBI Taxonomy" id="2989819"/>
    <lineage>
        <taxon>Bacteria</taxon>
        <taxon>Pseudomonadati</taxon>
        <taxon>Pseudomonadota</taxon>
        <taxon>Gammaproteobacteria</taxon>
        <taxon>Lysobacterales</taxon>
        <taxon>Lysobacteraceae</taxon>
        <taxon>Xanthomonas</taxon>
    </lineage>
</organism>
<dbReference type="Pfam" id="PF08530">
    <property type="entry name" value="PepX_C"/>
    <property type="match status" value="1"/>
</dbReference>
<evidence type="ECO:0000313" key="3">
    <source>
        <dbReference type="EMBL" id="MCW4472637.1"/>
    </source>
</evidence>
<evidence type="ECO:0000256" key="1">
    <source>
        <dbReference type="ARBA" id="ARBA00022801"/>
    </source>
</evidence>
<dbReference type="InterPro" id="IPR013736">
    <property type="entry name" value="Xaa-Pro_dipept_C"/>
</dbReference>
<feature type="domain" description="Xaa-Pro dipeptidyl-peptidase C-terminal" evidence="2">
    <location>
        <begin position="486"/>
        <end position="718"/>
    </location>
</feature>
<gene>
    <name evidence="3" type="ORF">OK345_08980</name>
</gene>
<comment type="caution">
    <text evidence="3">The sequence shown here is derived from an EMBL/GenBank/DDBJ whole genome shotgun (WGS) entry which is preliminary data.</text>
</comment>